<name>A0RV59_CENSY</name>
<dbReference type="Proteomes" id="UP000000758">
    <property type="component" value="Chromosome"/>
</dbReference>
<accession>A0RV59</accession>
<dbReference type="KEGG" id="csy:CENSYa_0593"/>
<gene>
    <name evidence="1" type="ordered locus">CENSYa_0593</name>
</gene>
<dbReference type="EnsemblBacteria" id="ABK77226">
    <property type="protein sequence ID" value="ABK77226"/>
    <property type="gene ID" value="CENSYa_0593"/>
</dbReference>
<proteinExistence type="predicted"/>
<organism evidence="1 2">
    <name type="scientific">Cenarchaeum symbiosum (strain A)</name>
    <dbReference type="NCBI Taxonomy" id="414004"/>
    <lineage>
        <taxon>Archaea</taxon>
        <taxon>Nitrososphaerota</taxon>
        <taxon>Candidatus Cenarchaeales</taxon>
        <taxon>Candidatus Cenarchaeaceae</taxon>
        <taxon>Candidatus Cenarchaeum</taxon>
    </lineage>
</organism>
<reference evidence="1 2" key="1">
    <citation type="journal article" date="2006" name="Proc. Natl. Acad. Sci. U.S.A.">
        <title>Genomic analysis of the uncultivated marine crenarchaeote Cenarchaeum symbiosum.</title>
        <authorList>
            <person name="Hallam S.J."/>
            <person name="Konstantinidis K.T."/>
            <person name="Putnam N."/>
            <person name="Schleper C."/>
            <person name="Watanabe Y."/>
            <person name="Sugahara J."/>
            <person name="Preston C."/>
            <person name="de la Torre J."/>
            <person name="Richardson P.M."/>
            <person name="DeLong E.F."/>
        </authorList>
    </citation>
    <scope>NUCLEOTIDE SEQUENCE [LARGE SCALE GENOMIC DNA]</scope>
    <source>
        <strain evidence="2">A</strain>
    </source>
</reference>
<dbReference type="EMBL" id="DP000238">
    <property type="protein sequence ID" value="ABK77226.1"/>
    <property type="molecule type" value="Genomic_DNA"/>
</dbReference>
<dbReference type="HOGENOM" id="CLU_075233_0_0_2"/>
<evidence type="ECO:0000313" key="1">
    <source>
        <dbReference type="EMBL" id="ABK77226.1"/>
    </source>
</evidence>
<dbReference type="STRING" id="414004.CENSYa_0593"/>
<sequence length="219" mass="22689">MRGKSMVKPTVGIALTGFAAVFALLALTPASASFFPADQADSPVLFGMAELVHKNVDGEVLSSQTVHNQLLDSGESILIRGAFGPTNLDESDQPAAICIGDAEATDVTEDAVAADFVPALAFADSGESTCILTNNVDSTDTTTDTSQAVLRANFTDANIAAGETITSLVICTNSLDNSNDNCSTLGEAFAVVIVPQPTLVNADDMVEVTYTFDLTSTNT</sequence>
<protein>
    <submittedName>
        <fullName evidence="1">Uncharacterized protein</fullName>
    </submittedName>
</protein>
<keyword evidence="2" id="KW-1185">Reference proteome</keyword>
<dbReference type="AlphaFoldDB" id="A0RV59"/>
<evidence type="ECO:0000313" key="2">
    <source>
        <dbReference type="Proteomes" id="UP000000758"/>
    </source>
</evidence>